<sequence>MSATKEFFETWLQENVGNLPAESEVSVAVLVQQFEQDADAAGYGHEVRQDEIGDIEEAIEKALNRARTGEQPQADDPAEESDLAPVMEALEVDDPKSGP</sequence>
<dbReference type="Proteomes" id="UP000198894">
    <property type="component" value="Unassembled WGS sequence"/>
</dbReference>
<proteinExistence type="predicted"/>
<reference evidence="3" key="1">
    <citation type="submission" date="2016-10" db="EMBL/GenBank/DDBJ databases">
        <authorList>
            <person name="Varghese N."/>
            <person name="Submissions S."/>
        </authorList>
    </citation>
    <scope>NUCLEOTIDE SEQUENCE [LARGE SCALE GENOMIC DNA]</scope>
    <source>
        <strain evidence="3">CGMCC 1.11022</strain>
    </source>
</reference>
<dbReference type="RefSeq" id="WP_027153425.1">
    <property type="nucleotide sequence ID" value="NZ_FNEE01000005.1"/>
</dbReference>
<organism evidence="2 3">
    <name type="scientific">Mesorhizobium muleiense</name>
    <dbReference type="NCBI Taxonomy" id="1004279"/>
    <lineage>
        <taxon>Bacteria</taxon>
        <taxon>Pseudomonadati</taxon>
        <taxon>Pseudomonadota</taxon>
        <taxon>Alphaproteobacteria</taxon>
        <taxon>Hyphomicrobiales</taxon>
        <taxon>Phyllobacteriaceae</taxon>
        <taxon>Mesorhizobium</taxon>
    </lineage>
</organism>
<evidence type="ECO:0000313" key="2">
    <source>
        <dbReference type="EMBL" id="SDJ22985.1"/>
    </source>
</evidence>
<evidence type="ECO:0008006" key="4">
    <source>
        <dbReference type="Google" id="ProtNLM"/>
    </source>
</evidence>
<dbReference type="AlphaFoldDB" id="A0A1G8S2H8"/>
<protein>
    <recommendedName>
        <fullName evidence="4">DUF768 domain-containing protein</fullName>
    </recommendedName>
</protein>
<feature type="region of interest" description="Disordered" evidence="1">
    <location>
        <begin position="65"/>
        <end position="99"/>
    </location>
</feature>
<name>A0A1G8S2H8_9HYPH</name>
<keyword evidence="3" id="KW-1185">Reference proteome</keyword>
<gene>
    <name evidence="2" type="ORF">SAMN05428953_10578</name>
</gene>
<dbReference type="EMBL" id="FNEE01000005">
    <property type="protein sequence ID" value="SDJ22985.1"/>
    <property type="molecule type" value="Genomic_DNA"/>
</dbReference>
<evidence type="ECO:0000256" key="1">
    <source>
        <dbReference type="SAM" id="MobiDB-lite"/>
    </source>
</evidence>
<accession>A0A1G8S2H8</accession>
<evidence type="ECO:0000313" key="3">
    <source>
        <dbReference type="Proteomes" id="UP000198894"/>
    </source>
</evidence>